<dbReference type="EMBL" id="FTMD01000004">
    <property type="protein sequence ID" value="SIQ44001.1"/>
    <property type="molecule type" value="Genomic_DNA"/>
</dbReference>
<dbReference type="SUPFAM" id="SSF54373">
    <property type="entry name" value="FAD-linked reductases, C-terminal domain"/>
    <property type="match status" value="1"/>
</dbReference>
<dbReference type="InterPro" id="IPR036188">
    <property type="entry name" value="FAD/NAD-bd_sf"/>
</dbReference>
<feature type="region of interest" description="Disordered" evidence="8">
    <location>
        <begin position="1"/>
        <end position="21"/>
    </location>
</feature>
<dbReference type="Gene3D" id="3.30.9.10">
    <property type="entry name" value="D-Amino Acid Oxidase, subunit A, domain 2"/>
    <property type="match status" value="1"/>
</dbReference>
<dbReference type="PANTHER" id="PTHR13847">
    <property type="entry name" value="SARCOSINE DEHYDROGENASE-RELATED"/>
    <property type="match status" value="1"/>
</dbReference>
<dbReference type="GO" id="GO:0005886">
    <property type="term" value="C:plasma membrane"/>
    <property type="evidence" value="ECO:0007669"/>
    <property type="project" value="TreeGrafter"/>
</dbReference>
<sequence length="447" mass="47979">MIAIPRVSPRTGGDGRSGDRNTRSLTMHVLVLGAGVTGVTTAWYLARAGFEVSVVDREPQAALETSRANGGQISISHPEPWANPGAPLTALRWLGREDAPLLFRPHADSAQWRWALAFLRECLPGRTRRNTAAIANLAVHSGQKLRALRAETGLAYDHLERGILHLFFTPEEFAHARGRVAELAAYGIVARACEADECVALEPALASARTQLAGGLYAPGDESGDACRFTQELARLAADAGVRFHYDTTITGLSCTRGRIDAVEVRDAQGRAGALTADAYVVCLGSYGRALVAPLGEKLPIYPVKGYSITAPVIDPARAPSVSLTDESRRIVCSRLGDRLRVAGTAELNGFDTNINAARCQAILDWVEARFPGAVDLTRAERWTGLRPATPGNIPLIGRSRIPGLWYNTGHGTLGWTLACGSASALTDLISGRRPPVEHFPFLDGQR</sequence>
<feature type="domain" description="FAD dependent oxidoreductase" evidence="10">
    <location>
        <begin position="29"/>
        <end position="429"/>
    </location>
</feature>
<evidence type="ECO:0000313" key="12">
    <source>
        <dbReference type="Proteomes" id="UP000186819"/>
    </source>
</evidence>
<keyword evidence="3 7" id="KW-0285">Flavoprotein</keyword>
<proteinExistence type="inferred from homology"/>
<evidence type="ECO:0000256" key="3">
    <source>
        <dbReference type="ARBA" id="ARBA00022630"/>
    </source>
</evidence>
<comment type="cofactor">
    <cofactor evidence="1 7">
        <name>FAD</name>
        <dbReference type="ChEBI" id="CHEBI:57692"/>
    </cofactor>
</comment>
<dbReference type="Proteomes" id="UP000186819">
    <property type="component" value="Unassembled WGS sequence"/>
</dbReference>
<accession>A0A1N6SSI1</accession>
<dbReference type="InterPro" id="IPR006076">
    <property type="entry name" value="FAD-dep_OxRdtase"/>
</dbReference>
<dbReference type="STRING" id="34027.SAMN05421829_104202"/>
<dbReference type="Gene3D" id="3.50.50.60">
    <property type="entry name" value="FAD/NAD(P)-binding domain"/>
    <property type="match status" value="1"/>
</dbReference>
<keyword evidence="5 7" id="KW-0560">Oxidoreductase</keyword>
<dbReference type="GO" id="GO:0055130">
    <property type="term" value="P:D-alanine catabolic process"/>
    <property type="evidence" value="ECO:0007669"/>
    <property type="project" value="TreeGrafter"/>
</dbReference>
<feature type="transmembrane region" description="Helical" evidence="9">
    <location>
        <begin position="25"/>
        <end position="46"/>
    </location>
</feature>
<dbReference type="AlphaFoldDB" id="A0A1N6SSI1"/>
<reference evidence="12" key="1">
    <citation type="submission" date="2017-01" db="EMBL/GenBank/DDBJ databases">
        <authorList>
            <person name="Varghese N."/>
            <person name="Submissions S."/>
        </authorList>
    </citation>
    <scope>NUCLEOTIDE SEQUENCE [LARGE SCALE GENOMIC DNA]</scope>
    <source>
        <strain evidence="12">ATCC 51758</strain>
    </source>
</reference>
<evidence type="ECO:0000256" key="8">
    <source>
        <dbReference type="SAM" id="MobiDB-lite"/>
    </source>
</evidence>
<dbReference type="PANTHER" id="PTHR13847:SF280">
    <property type="entry name" value="D-AMINO ACID DEHYDROGENASE"/>
    <property type="match status" value="1"/>
</dbReference>
<dbReference type="SUPFAM" id="SSF51905">
    <property type="entry name" value="FAD/NAD(P)-binding domain"/>
    <property type="match status" value="1"/>
</dbReference>
<gene>
    <name evidence="7" type="primary">dadA</name>
    <name evidence="11" type="ORF">SAMN05421829_104202</name>
</gene>
<evidence type="ECO:0000256" key="5">
    <source>
        <dbReference type="ARBA" id="ARBA00023002"/>
    </source>
</evidence>
<protein>
    <recommendedName>
        <fullName evidence="7">D-amino acid dehydrogenase</fullName>
        <ecNumber evidence="7">1.4.99.-</ecNumber>
    </recommendedName>
</protein>
<dbReference type="Pfam" id="PF01266">
    <property type="entry name" value="DAO"/>
    <property type="match status" value="1"/>
</dbReference>
<evidence type="ECO:0000256" key="1">
    <source>
        <dbReference type="ARBA" id="ARBA00001974"/>
    </source>
</evidence>
<dbReference type="EC" id="1.4.99.-" evidence="7"/>
<dbReference type="GO" id="GO:0005737">
    <property type="term" value="C:cytoplasm"/>
    <property type="evidence" value="ECO:0007669"/>
    <property type="project" value="TreeGrafter"/>
</dbReference>
<dbReference type="NCBIfam" id="NF001933">
    <property type="entry name" value="PRK00711.1"/>
    <property type="match status" value="1"/>
</dbReference>
<evidence type="ECO:0000259" key="10">
    <source>
        <dbReference type="Pfam" id="PF01266"/>
    </source>
</evidence>
<dbReference type="GO" id="GO:0008718">
    <property type="term" value="F:D-amino-acid dehydrogenase activity"/>
    <property type="evidence" value="ECO:0007669"/>
    <property type="project" value="UniProtKB-UniRule"/>
</dbReference>
<evidence type="ECO:0000256" key="2">
    <source>
        <dbReference type="ARBA" id="ARBA00009410"/>
    </source>
</evidence>
<keyword evidence="9" id="KW-0472">Membrane</keyword>
<dbReference type="HAMAP" id="MF_01202">
    <property type="entry name" value="DadA"/>
    <property type="match status" value="1"/>
</dbReference>
<organism evidence="11 12">
    <name type="scientific">Aromatoleum tolulyticum</name>
    <dbReference type="NCBI Taxonomy" id="34027"/>
    <lineage>
        <taxon>Bacteria</taxon>
        <taxon>Pseudomonadati</taxon>
        <taxon>Pseudomonadota</taxon>
        <taxon>Betaproteobacteria</taxon>
        <taxon>Rhodocyclales</taxon>
        <taxon>Rhodocyclaceae</taxon>
        <taxon>Aromatoleum</taxon>
    </lineage>
</organism>
<keyword evidence="4 7" id="KW-0274">FAD</keyword>
<keyword evidence="9" id="KW-0812">Transmembrane</keyword>
<comment type="similarity">
    <text evidence="2 7">Belongs to the DadA oxidoreductase family.</text>
</comment>
<evidence type="ECO:0000313" key="11">
    <source>
        <dbReference type="EMBL" id="SIQ44001.1"/>
    </source>
</evidence>
<evidence type="ECO:0000256" key="4">
    <source>
        <dbReference type="ARBA" id="ARBA00022827"/>
    </source>
</evidence>
<comment type="catalytic activity">
    <reaction evidence="6 7">
        <text>a D-alpha-amino acid + A + H2O = a 2-oxocarboxylate + AH2 + NH4(+)</text>
        <dbReference type="Rhea" id="RHEA:18125"/>
        <dbReference type="ChEBI" id="CHEBI:13193"/>
        <dbReference type="ChEBI" id="CHEBI:15377"/>
        <dbReference type="ChEBI" id="CHEBI:17499"/>
        <dbReference type="ChEBI" id="CHEBI:28938"/>
        <dbReference type="ChEBI" id="CHEBI:35179"/>
        <dbReference type="ChEBI" id="CHEBI:59871"/>
    </reaction>
</comment>
<keyword evidence="12" id="KW-1185">Reference proteome</keyword>
<feature type="binding site" evidence="7">
    <location>
        <begin position="29"/>
        <end position="43"/>
    </location>
    <ligand>
        <name>FAD</name>
        <dbReference type="ChEBI" id="CHEBI:57692"/>
    </ligand>
</feature>
<comment type="function">
    <text evidence="7">Oxidative deamination of D-amino acids.</text>
</comment>
<evidence type="ECO:0000256" key="7">
    <source>
        <dbReference type="HAMAP-Rule" id="MF_01202"/>
    </source>
</evidence>
<evidence type="ECO:0000256" key="9">
    <source>
        <dbReference type="SAM" id="Phobius"/>
    </source>
</evidence>
<keyword evidence="9" id="KW-1133">Transmembrane helix</keyword>
<dbReference type="InterPro" id="IPR023080">
    <property type="entry name" value="DadA"/>
</dbReference>
<evidence type="ECO:0000256" key="6">
    <source>
        <dbReference type="ARBA" id="ARBA00047884"/>
    </source>
</evidence>
<name>A0A1N6SSI1_9RHOO</name>